<dbReference type="InParanoid" id="A0A369IYK8"/>
<dbReference type="Pfam" id="PF12937">
    <property type="entry name" value="F-box-like"/>
    <property type="match status" value="1"/>
</dbReference>
<dbReference type="EMBL" id="LUEZ02000096">
    <property type="protein sequence ID" value="RDB14851.1"/>
    <property type="molecule type" value="Genomic_DNA"/>
</dbReference>
<gene>
    <name evidence="2" type="ORF">Hypma_016407</name>
</gene>
<evidence type="ECO:0000313" key="3">
    <source>
        <dbReference type="Proteomes" id="UP000076154"/>
    </source>
</evidence>
<accession>A0A369IYK8</accession>
<proteinExistence type="predicted"/>
<dbReference type="InterPro" id="IPR036047">
    <property type="entry name" value="F-box-like_dom_sf"/>
</dbReference>
<dbReference type="InterPro" id="IPR001810">
    <property type="entry name" value="F-box_dom"/>
</dbReference>
<evidence type="ECO:0000259" key="1">
    <source>
        <dbReference type="PROSITE" id="PS50181"/>
    </source>
</evidence>
<dbReference type="SUPFAM" id="SSF81383">
    <property type="entry name" value="F-box domain"/>
    <property type="match status" value="1"/>
</dbReference>
<dbReference type="STRING" id="39966.A0A369IYK8"/>
<name>A0A369IYK8_HYPMA</name>
<reference evidence="2" key="1">
    <citation type="submission" date="2018-04" db="EMBL/GenBank/DDBJ databases">
        <title>Whole genome sequencing of Hypsizygus marmoreus.</title>
        <authorList>
            <person name="Choi I.-G."/>
            <person name="Min B."/>
            <person name="Kim J.-G."/>
            <person name="Kim S."/>
            <person name="Oh Y.-L."/>
            <person name="Kong W.-S."/>
            <person name="Park H."/>
            <person name="Jeong J."/>
            <person name="Song E.-S."/>
        </authorList>
    </citation>
    <scope>NUCLEOTIDE SEQUENCE [LARGE SCALE GENOMIC DNA]</scope>
    <source>
        <strain evidence="2">51987-8</strain>
    </source>
</reference>
<dbReference type="AlphaFoldDB" id="A0A369IYK8"/>
<dbReference type="OrthoDB" id="3226064at2759"/>
<dbReference type="Gene3D" id="1.20.1280.50">
    <property type="match status" value="1"/>
</dbReference>
<comment type="caution">
    <text evidence="2">The sequence shown here is derived from an EMBL/GenBank/DDBJ whole genome shotgun (WGS) entry which is preliminary data.</text>
</comment>
<keyword evidence="3" id="KW-1185">Reference proteome</keyword>
<organism evidence="2 3">
    <name type="scientific">Hypsizygus marmoreus</name>
    <name type="common">White beech mushroom</name>
    <name type="synonym">Agaricus marmoreus</name>
    <dbReference type="NCBI Taxonomy" id="39966"/>
    <lineage>
        <taxon>Eukaryota</taxon>
        <taxon>Fungi</taxon>
        <taxon>Dikarya</taxon>
        <taxon>Basidiomycota</taxon>
        <taxon>Agaricomycotina</taxon>
        <taxon>Agaricomycetes</taxon>
        <taxon>Agaricomycetidae</taxon>
        <taxon>Agaricales</taxon>
        <taxon>Tricholomatineae</taxon>
        <taxon>Lyophyllaceae</taxon>
        <taxon>Hypsizygus</taxon>
    </lineage>
</organism>
<dbReference type="PROSITE" id="PS50181">
    <property type="entry name" value="FBOX"/>
    <property type="match status" value="1"/>
</dbReference>
<sequence>MAIFTSLPPELIEQILLLLDPLQVACVAQCCQLLRSLVYGSKDQALWRELYLEQPFDDPRECVSLQGTPRIEVDWRGELQRFIRARTIVHDVSLCRPGERLEILNTLLDMVSYVPPLSSPHDNMNISRNLLWVAAMLHGGAFLDDASAETPEEKRVSARLHTYFGLTHNDARRATRVRSRAYVYDMRNYQPDYDYGPFDAKGCVDWVHVQALHHVVSMHIVDLQEDQQFEFAIFPMSLPFTQIVEEVVVIEGEVVDTDDWAGVGGAWRVSFCFVDHRELLKYNESATSPGGPLDISIFESPDFGEVFRSLNVNLRVVKTVSDPKYPKRPVIYFAGEMPESTSTMTGHVRMTPDNQVRWHFVSGDQGSAVWSSQGVHIGGLKSSFGVLGAWTTVFHDSDDPVGPFWLRRESVSVNLPMNHLSLNTSIPT</sequence>
<evidence type="ECO:0000313" key="2">
    <source>
        <dbReference type="EMBL" id="RDB14851.1"/>
    </source>
</evidence>
<protein>
    <recommendedName>
        <fullName evidence="1">F-box domain-containing protein</fullName>
    </recommendedName>
</protein>
<dbReference type="Proteomes" id="UP000076154">
    <property type="component" value="Unassembled WGS sequence"/>
</dbReference>
<feature type="domain" description="F-box" evidence="1">
    <location>
        <begin position="1"/>
        <end position="50"/>
    </location>
</feature>